<dbReference type="PANTHER" id="PTHR34724:SF4">
    <property type="entry name" value="EXPRESSED PROTEIN"/>
    <property type="match status" value="1"/>
</dbReference>
<organism evidence="2 4">
    <name type="scientific">Carya illinoinensis</name>
    <name type="common">Pecan</name>
    <dbReference type="NCBI Taxonomy" id="32201"/>
    <lineage>
        <taxon>Eukaryota</taxon>
        <taxon>Viridiplantae</taxon>
        <taxon>Streptophyta</taxon>
        <taxon>Embryophyta</taxon>
        <taxon>Tracheophyta</taxon>
        <taxon>Spermatophyta</taxon>
        <taxon>Magnoliopsida</taxon>
        <taxon>eudicotyledons</taxon>
        <taxon>Gunneridae</taxon>
        <taxon>Pentapetalae</taxon>
        <taxon>rosids</taxon>
        <taxon>fabids</taxon>
        <taxon>Fagales</taxon>
        <taxon>Juglandaceae</taxon>
        <taxon>Carya</taxon>
    </lineage>
</organism>
<feature type="region of interest" description="Disordered" evidence="1">
    <location>
        <begin position="43"/>
        <end position="65"/>
    </location>
</feature>
<accession>A0A8T1NBD5</accession>
<dbReference type="EMBL" id="CM031839">
    <property type="protein sequence ID" value="KAG6674449.1"/>
    <property type="molecule type" value="Genomic_DNA"/>
</dbReference>
<feature type="compositionally biased region" description="Low complexity" evidence="1">
    <location>
        <begin position="51"/>
        <end position="65"/>
    </location>
</feature>
<dbReference type="OrthoDB" id="88410at2759"/>
<gene>
    <name evidence="2" type="ORF">CIPAW_15G043600</name>
    <name evidence="3" type="ORF">I3842_15G042400</name>
</gene>
<dbReference type="Proteomes" id="UP000811609">
    <property type="component" value="Chromosome 15"/>
</dbReference>
<protein>
    <submittedName>
        <fullName evidence="2">Uncharacterized protein</fullName>
    </submittedName>
</protein>
<evidence type="ECO:0000256" key="1">
    <source>
        <dbReference type="SAM" id="MobiDB-lite"/>
    </source>
</evidence>
<comment type="caution">
    <text evidence="2">The sequence shown here is derived from an EMBL/GenBank/DDBJ whole genome shotgun (WGS) entry which is preliminary data.</text>
</comment>
<evidence type="ECO:0000313" key="2">
    <source>
        <dbReference type="EMBL" id="KAG6626374.1"/>
    </source>
</evidence>
<dbReference type="AlphaFoldDB" id="A0A8T1NBD5"/>
<reference evidence="3" key="2">
    <citation type="submission" date="2021-01" db="EMBL/GenBank/DDBJ databases">
        <authorList>
            <person name="Lovell J.T."/>
            <person name="Bentley N."/>
            <person name="Bhattarai G."/>
            <person name="Jenkins J.W."/>
            <person name="Sreedasyam A."/>
            <person name="Alarcon Y."/>
            <person name="Bock C."/>
            <person name="Boston L."/>
            <person name="Carlson J."/>
            <person name="Cervantes K."/>
            <person name="Clermont K."/>
            <person name="Krom N."/>
            <person name="Kubenka K."/>
            <person name="Mamidi S."/>
            <person name="Mattison C."/>
            <person name="Monteros M."/>
            <person name="Pisani C."/>
            <person name="Plott C."/>
            <person name="Rajasekar S."/>
            <person name="Rhein H.S."/>
            <person name="Rohla C."/>
            <person name="Song M."/>
            <person name="Hilaire R.S."/>
            <person name="Shu S."/>
            <person name="Wells L."/>
            <person name="Wang X."/>
            <person name="Webber J."/>
            <person name="Heerema R.J."/>
            <person name="Klein P."/>
            <person name="Conner P."/>
            <person name="Grauke L."/>
            <person name="Grimwood J."/>
            <person name="Schmutz J."/>
            <person name="Randall J.J."/>
        </authorList>
    </citation>
    <scope>NUCLEOTIDE SEQUENCE</scope>
    <source>
        <tissue evidence="3">Leaf</tissue>
    </source>
</reference>
<keyword evidence="4" id="KW-1185">Reference proteome</keyword>
<dbReference type="PANTHER" id="PTHR34724">
    <property type="entry name" value="OS12G0596101 PROTEIN"/>
    <property type="match status" value="1"/>
</dbReference>
<dbReference type="Proteomes" id="UP000811246">
    <property type="component" value="Chromosome 15"/>
</dbReference>
<evidence type="ECO:0000313" key="3">
    <source>
        <dbReference type="EMBL" id="KAG6674449.1"/>
    </source>
</evidence>
<sequence length="65" mass="7162">MCYEVKCSVCGKTTWDGCGRHVPSVYKRIPEGQHCRCREWPGVKPGDHSSSDVSQSQSSSSCTIL</sequence>
<name>A0A8T1NBD5_CARIL</name>
<dbReference type="EMBL" id="CM031823">
    <property type="protein sequence ID" value="KAG6626374.1"/>
    <property type="molecule type" value="Genomic_DNA"/>
</dbReference>
<proteinExistence type="predicted"/>
<reference evidence="2" key="1">
    <citation type="submission" date="2020-12" db="EMBL/GenBank/DDBJ databases">
        <title>WGS assembly of Carya illinoinensis cv. Pawnee.</title>
        <authorList>
            <person name="Platts A."/>
            <person name="Shu S."/>
            <person name="Wright S."/>
            <person name="Barry K."/>
            <person name="Edger P."/>
            <person name="Pires J.C."/>
            <person name="Schmutz J."/>
        </authorList>
    </citation>
    <scope>NUCLEOTIDE SEQUENCE</scope>
    <source>
        <tissue evidence="2">Leaf</tissue>
    </source>
</reference>
<evidence type="ECO:0000313" key="4">
    <source>
        <dbReference type="Proteomes" id="UP000811609"/>
    </source>
</evidence>